<organism evidence="1 2">
    <name type="scientific">Fulvivirga lutea</name>
    <dbReference type="NCBI Taxonomy" id="2810512"/>
    <lineage>
        <taxon>Bacteria</taxon>
        <taxon>Pseudomonadati</taxon>
        <taxon>Bacteroidota</taxon>
        <taxon>Cytophagia</taxon>
        <taxon>Cytophagales</taxon>
        <taxon>Fulvivirgaceae</taxon>
        <taxon>Fulvivirga</taxon>
    </lineage>
</organism>
<protein>
    <submittedName>
        <fullName evidence="1">DUF2141 domain-containing protein</fullName>
    </submittedName>
</protein>
<dbReference type="InterPro" id="IPR018673">
    <property type="entry name" value="DUF2141"/>
</dbReference>
<reference evidence="1" key="1">
    <citation type="submission" date="2021-02" db="EMBL/GenBank/DDBJ databases">
        <title>Fulvivirga sp. S481 isolated from sea water.</title>
        <authorList>
            <person name="Bae S.S."/>
            <person name="Baek K."/>
        </authorList>
    </citation>
    <scope>NUCLEOTIDE SEQUENCE</scope>
    <source>
        <strain evidence="1">S481</strain>
    </source>
</reference>
<keyword evidence="2" id="KW-1185">Reference proteome</keyword>
<dbReference type="Proteomes" id="UP000662783">
    <property type="component" value="Chromosome"/>
</dbReference>
<gene>
    <name evidence="1" type="ORF">JR347_07385</name>
</gene>
<accession>A0A974WIP4</accession>
<dbReference type="Pfam" id="PF09912">
    <property type="entry name" value="DUF2141"/>
    <property type="match status" value="1"/>
</dbReference>
<name>A0A974WIP4_9BACT</name>
<sequence length="134" mass="14999">MISLSFLQPAVTEQASLSITINKVESQKGNLIVALFNNEERFLEEDFLNQQISVAGKNEFTVTFNNIPKGKYAVSIIHDENENGVLDTNFVGIPTESFGFSNNKMGRFGPPSFEDCGIELNDHQEIVIDLRKML</sequence>
<dbReference type="RefSeq" id="WP_205723409.1">
    <property type="nucleotide sequence ID" value="NZ_CP070608.1"/>
</dbReference>
<dbReference type="KEGG" id="fuv:JR347_07385"/>
<dbReference type="EMBL" id="CP070608">
    <property type="protein sequence ID" value="QSE98895.1"/>
    <property type="molecule type" value="Genomic_DNA"/>
</dbReference>
<evidence type="ECO:0000313" key="2">
    <source>
        <dbReference type="Proteomes" id="UP000662783"/>
    </source>
</evidence>
<dbReference type="AlphaFoldDB" id="A0A974WIP4"/>
<proteinExistence type="predicted"/>
<evidence type="ECO:0000313" key="1">
    <source>
        <dbReference type="EMBL" id="QSE98895.1"/>
    </source>
</evidence>